<organism evidence="3 4">
    <name type="scientific">Variovorax ginsengisoli</name>
    <dbReference type="NCBI Taxonomy" id="363844"/>
    <lineage>
        <taxon>Bacteria</taxon>
        <taxon>Pseudomonadati</taxon>
        <taxon>Pseudomonadota</taxon>
        <taxon>Betaproteobacteria</taxon>
        <taxon>Burkholderiales</taxon>
        <taxon>Comamonadaceae</taxon>
        <taxon>Variovorax</taxon>
    </lineage>
</organism>
<keyword evidence="4" id="KW-1185">Reference proteome</keyword>
<feature type="chain" id="PRO_5047374325" evidence="2">
    <location>
        <begin position="29"/>
        <end position="327"/>
    </location>
</feature>
<gene>
    <name evidence="3" type="ORF">Q2T77_30715</name>
</gene>
<evidence type="ECO:0000256" key="1">
    <source>
        <dbReference type="ARBA" id="ARBA00006987"/>
    </source>
</evidence>
<keyword evidence="2" id="KW-0732">Signal</keyword>
<protein>
    <submittedName>
        <fullName evidence="3">Tripartite tricarboxylate transporter substrate-binding protein</fullName>
    </submittedName>
</protein>
<evidence type="ECO:0000256" key="2">
    <source>
        <dbReference type="SAM" id="SignalP"/>
    </source>
</evidence>
<evidence type="ECO:0000313" key="4">
    <source>
        <dbReference type="Proteomes" id="UP001169027"/>
    </source>
</evidence>
<comment type="caution">
    <text evidence="3">The sequence shown here is derived from an EMBL/GenBank/DDBJ whole genome shotgun (WGS) entry which is preliminary data.</text>
</comment>
<dbReference type="PANTHER" id="PTHR42928">
    <property type="entry name" value="TRICARBOXYLATE-BINDING PROTEIN"/>
    <property type="match status" value="1"/>
</dbReference>
<sequence length="327" mass="33867">MKCSFLLRKTIATLLLTTAVIAPGAAGAADDITRIVVGFAPGGALDVLARSLAEKLRGSLGGTVLVENKPGASTRLALQAVKQAPPNGKTILISPAPPFVLFPMTYPRLGYNPDKDLIPVAHLADVPLAASTSVEQPFKTMPEYLAWVKLHPESLGVGMATLGGTIHFGVLTMSKALNMPLAPTAYRGASMMMTDLVGGSLPIGIDAVAAQIGLQKAGKIRFLGVTGVRRSTLLPDVPTFKEAGVAGFDIASGWYAAFVPAGTPAPIVARLEKALIEAVKDPALQSKLATAGMEATGLPGAEAGRIIQAQRAQWKPVVEASGFTAED</sequence>
<dbReference type="InterPro" id="IPR042100">
    <property type="entry name" value="Bug_dom1"/>
</dbReference>
<reference evidence="3" key="1">
    <citation type="submission" date="2023-06" db="EMBL/GenBank/DDBJ databases">
        <authorList>
            <person name="Jiang Y."/>
            <person name="Liu Q."/>
        </authorList>
    </citation>
    <scope>NUCLEOTIDE SEQUENCE</scope>
    <source>
        <strain evidence="3">CGMCC 1.12090</strain>
    </source>
</reference>
<dbReference type="Proteomes" id="UP001169027">
    <property type="component" value="Unassembled WGS sequence"/>
</dbReference>
<dbReference type="EMBL" id="JAUKVY010000030">
    <property type="protein sequence ID" value="MDO1536655.1"/>
    <property type="molecule type" value="Genomic_DNA"/>
</dbReference>
<dbReference type="Gene3D" id="3.40.190.10">
    <property type="entry name" value="Periplasmic binding protein-like II"/>
    <property type="match status" value="1"/>
</dbReference>
<dbReference type="PIRSF" id="PIRSF017082">
    <property type="entry name" value="YflP"/>
    <property type="match status" value="1"/>
</dbReference>
<name>A0ABT8SD25_9BURK</name>
<proteinExistence type="inferred from homology"/>
<dbReference type="Gene3D" id="3.40.190.150">
    <property type="entry name" value="Bordetella uptake gene, domain 1"/>
    <property type="match status" value="1"/>
</dbReference>
<evidence type="ECO:0000313" key="3">
    <source>
        <dbReference type="EMBL" id="MDO1536655.1"/>
    </source>
</evidence>
<dbReference type="PANTHER" id="PTHR42928:SF5">
    <property type="entry name" value="BLR1237 PROTEIN"/>
    <property type="match status" value="1"/>
</dbReference>
<feature type="signal peptide" evidence="2">
    <location>
        <begin position="1"/>
        <end position="28"/>
    </location>
</feature>
<accession>A0ABT8SD25</accession>
<comment type="similarity">
    <text evidence="1">Belongs to the UPF0065 (bug) family.</text>
</comment>
<dbReference type="RefSeq" id="WP_301814800.1">
    <property type="nucleotide sequence ID" value="NZ_JAUJZH010000030.1"/>
</dbReference>
<dbReference type="Pfam" id="PF03401">
    <property type="entry name" value="TctC"/>
    <property type="match status" value="1"/>
</dbReference>
<dbReference type="InterPro" id="IPR005064">
    <property type="entry name" value="BUG"/>
</dbReference>